<comment type="domain">
    <text evidence="16">Introduction of positive supercoils requires the cooperation of both domains. The helicase-like domain probably does not directly unwind DNA, but more likely acts by driving ATP-dependent conformational changes within the whole enzyme. A beta hairpin in the 'latch' region of the N-terminal domain plays a regulatory role in the enzyme, repressing topoisomerase activity in the absence of ATP and preventing the enzyme from acting as an ATP-independent relaxing enzyme; it also helps to coordinate nucleotide hydrolysis by the ATPase domain with the supercoiling activity of the topoisomerase domain.</text>
</comment>
<comment type="subunit">
    <text evidence="3 16">Monomer.</text>
</comment>
<dbReference type="PANTHER" id="PTHR43505">
    <property type="entry name" value="REVERSE GYRASE"/>
    <property type="match status" value="1"/>
</dbReference>
<keyword evidence="12 16" id="KW-0238">DNA-binding</keyword>
<dbReference type="HAMAP" id="MF_01125">
    <property type="entry name" value="Reverse_gyrase"/>
    <property type="match status" value="1"/>
</dbReference>
<dbReference type="PRINTS" id="PR00417">
    <property type="entry name" value="PRTPISMRASEI"/>
</dbReference>
<keyword evidence="10" id="KW-0460">Magnesium</keyword>
<feature type="active site" description="O-(5'-phospho-DNA)-tyrosine intermediate" evidence="16">
    <location>
        <position position="942"/>
    </location>
</feature>
<feature type="domain" description="Toprim" evidence="18">
    <location>
        <begin position="608"/>
        <end position="770"/>
    </location>
</feature>
<feature type="domain" description="RG N-terminal-type" evidence="20">
    <location>
        <begin position="1"/>
        <end position="44"/>
    </location>
</feature>
<feature type="domain" description="Helicase ATP-binding" evidence="19">
    <location>
        <begin position="96"/>
        <end position="258"/>
    </location>
</feature>
<evidence type="ECO:0000256" key="10">
    <source>
        <dbReference type="ARBA" id="ARBA00022842"/>
    </source>
</evidence>
<comment type="function">
    <text evidence="16">Modifies the topological state of DNA by introducing positive supercoils in an ATP-dependent process, increasing the linking number in steps of +1. Binds to single-stranded DNA, transiently cleaves and then rejoins the ends, introducing a positive supercoil in the process. The scissile phosphodiester is attacked by the catalytic tyrosine of the enzyme, resulting in the formation of a DNA-(5'-phosphotyrosyl)-enzyme intermediate. Probably involved in rewinding DNA strands in regions of the chromosome that have opened up to allow replication, transcription, DNA repair and/or for DNA protection.</text>
</comment>
<keyword evidence="23" id="KW-1185">Reference proteome</keyword>
<evidence type="ECO:0000256" key="7">
    <source>
        <dbReference type="ARBA" id="ARBA00022771"/>
    </source>
</evidence>
<evidence type="ECO:0000256" key="8">
    <source>
        <dbReference type="ARBA" id="ARBA00022833"/>
    </source>
</evidence>
<evidence type="ECO:0000256" key="9">
    <source>
        <dbReference type="ARBA" id="ARBA00022840"/>
    </source>
</evidence>
<dbReference type="InterPro" id="IPR013497">
    <property type="entry name" value="Topo_IA_cen"/>
</dbReference>
<dbReference type="GO" id="GO:0008270">
    <property type="term" value="F:zinc ion binding"/>
    <property type="evidence" value="ECO:0007669"/>
    <property type="project" value="UniProtKB-UniRule"/>
</dbReference>
<dbReference type="OrthoDB" id="30963at2157"/>
<dbReference type="InterPro" id="IPR040569">
    <property type="entry name" value="Znf_Rg"/>
</dbReference>
<dbReference type="GO" id="GO:0006265">
    <property type="term" value="P:DNA topological change"/>
    <property type="evidence" value="ECO:0007669"/>
    <property type="project" value="UniProtKB-UniRule"/>
</dbReference>
<dbReference type="Pfam" id="PF01131">
    <property type="entry name" value="Topoisom_bac"/>
    <property type="match status" value="1"/>
</dbReference>
<evidence type="ECO:0000256" key="6">
    <source>
        <dbReference type="ARBA" id="ARBA00022741"/>
    </source>
</evidence>
<dbReference type="Gene3D" id="2.60.510.20">
    <property type="match status" value="1"/>
</dbReference>
<dbReference type="PROSITE" id="PS52036">
    <property type="entry name" value="ZF_RG_N"/>
    <property type="match status" value="1"/>
</dbReference>
<dbReference type="CDD" id="cd03361">
    <property type="entry name" value="TOPRIM_TopoIA_RevGyr"/>
    <property type="match status" value="1"/>
</dbReference>
<protein>
    <recommendedName>
        <fullName evidence="16 17">Reverse gyrase</fullName>
        <ecNumber evidence="16">5.6.2.-</ecNumber>
    </recommendedName>
</protein>
<dbReference type="Gene3D" id="1.10.290.10">
    <property type="entry name" value="Topoisomerase I, domain 4"/>
    <property type="match status" value="1"/>
</dbReference>
<evidence type="ECO:0000256" key="5">
    <source>
        <dbReference type="ARBA" id="ARBA00022723"/>
    </source>
</evidence>
<dbReference type="AlphaFoldDB" id="A0A6N0NXH1"/>
<dbReference type="SMART" id="SM00493">
    <property type="entry name" value="TOPRIM"/>
    <property type="match status" value="1"/>
</dbReference>
<gene>
    <name evidence="16 22" type="primary">rgy</name>
    <name evidence="22" type="ORF">GWK48_04810</name>
</gene>
<comment type="similarity">
    <text evidence="14 16">In the N-terminal section; belongs to the DEAD box helicase family. DDVD subfamily.</text>
</comment>
<evidence type="ECO:0000259" key="18">
    <source>
        <dbReference type="PROSITE" id="PS50880"/>
    </source>
</evidence>
<feature type="region of interest" description="Topoisomerase I" evidence="16">
    <location>
        <begin position="604"/>
        <end position="1220"/>
    </location>
</feature>
<dbReference type="CDD" id="cd00186">
    <property type="entry name" value="TOP1Ac"/>
    <property type="match status" value="1"/>
</dbReference>
<accession>A0A6N0NXH1</accession>
<evidence type="ECO:0000256" key="3">
    <source>
        <dbReference type="ARBA" id="ARBA00011245"/>
    </source>
</evidence>
<evidence type="ECO:0000313" key="23">
    <source>
        <dbReference type="Proteomes" id="UP000509301"/>
    </source>
</evidence>
<evidence type="ECO:0000256" key="11">
    <source>
        <dbReference type="ARBA" id="ARBA00023029"/>
    </source>
</evidence>
<dbReference type="Pfam" id="PF00270">
    <property type="entry name" value="DEAD"/>
    <property type="match status" value="1"/>
</dbReference>
<comment type="function">
    <text evidence="17">Modifies the topological state of DNA by introducing positive supercoils in an ATP-dependent process, increasing the linking number in steps of +1. Binds to single-stranded DNA, transiently cleaves and then rejoins the ends, introducing a positive supercoil in the process. The scissile phosphodiester is attacked by the catalytic tyrosine of the enzyme, resulting in the formation of a DNA-(5'-phosphotyrosyl)-enzyme intermediate. Involved in rewinding DNA strands in regions of the chromosome that have opened up to allow replication, transcription, DNA repair and/or for DNA protection.</text>
</comment>
<evidence type="ECO:0000256" key="15">
    <source>
        <dbReference type="ARBA" id="ARBA00049360"/>
    </source>
</evidence>
<dbReference type="PROSITE" id="PS52037">
    <property type="entry name" value="ZF_RG_C"/>
    <property type="match status" value="1"/>
</dbReference>
<dbReference type="SMART" id="SM00487">
    <property type="entry name" value="DEXDc"/>
    <property type="match status" value="1"/>
</dbReference>
<evidence type="ECO:0000256" key="17">
    <source>
        <dbReference type="RuleBase" id="RU004026"/>
    </source>
</evidence>
<dbReference type="GO" id="GO:0008094">
    <property type="term" value="F:ATP-dependent activity, acting on DNA"/>
    <property type="evidence" value="ECO:0007669"/>
    <property type="project" value="UniProtKB-UniRule"/>
</dbReference>
<dbReference type="InterPro" id="IPR014001">
    <property type="entry name" value="Helicase_ATP-bd"/>
</dbReference>
<dbReference type="GO" id="GO:0003677">
    <property type="term" value="F:DNA binding"/>
    <property type="evidence" value="ECO:0007669"/>
    <property type="project" value="UniProtKB-UniRule"/>
</dbReference>
<dbReference type="InterPro" id="IPR003602">
    <property type="entry name" value="Topo_IA_DNA-bd_dom"/>
</dbReference>
<comment type="similarity">
    <text evidence="16">In the C-terminal section; belongs to the type IA topoisomerase family.</text>
</comment>
<dbReference type="Gene3D" id="3.40.50.140">
    <property type="match status" value="1"/>
</dbReference>
<comment type="catalytic activity">
    <reaction evidence="15 16 17">
        <text>ATP + H2O = ADP + phosphate + H(+)</text>
        <dbReference type="Rhea" id="RHEA:13065"/>
        <dbReference type="ChEBI" id="CHEBI:15377"/>
        <dbReference type="ChEBI" id="CHEBI:15378"/>
        <dbReference type="ChEBI" id="CHEBI:30616"/>
        <dbReference type="ChEBI" id="CHEBI:43474"/>
        <dbReference type="ChEBI" id="CHEBI:456216"/>
    </reaction>
</comment>
<dbReference type="GO" id="GO:0005737">
    <property type="term" value="C:cytoplasm"/>
    <property type="evidence" value="ECO:0007669"/>
    <property type="project" value="UniProtKB-SubCell"/>
</dbReference>
<dbReference type="GO" id="GO:0006260">
    <property type="term" value="P:DNA replication"/>
    <property type="evidence" value="ECO:0007669"/>
    <property type="project" value="UniProtKB-UniRule"/>
</dbReference>
<evidence type="ECO:0000256" key="1">
    <source>
        <dbReference type="ARBA" id="ARBA00001946"/>
    </source>
</evidence>
<keyword evidence="9 16" id="KW-0067">ATP-binding</keyword>
<evidence type="ECO:0000259" key="20">
    <source>
        <dbReference type="PROSITE" id="PS52036"/>
    </source>
</evidence>
<sequence>MDIYDSIPDLVYMHSCPNCSSDISSSRLAKGLVCDKCVKEEIEPRNLVDLLKFLESSGSLKLLEKENSILKEQSRVFDFFRRGVGSEPMGPQRSWILRALRGESFAIVAPPGLGKTTFGILMSLYYSTNNEKSLMIFPTKTLVNQVVGKIQEISKKIELAPKLLYYTSGISSSKKDELNKSMSDGDFDIFVSTSRYVITHLNEINKINYRYIFVDDVDAVLKSSRSSLTILKLMGFTDDNVMKVRELLKTAREDGRSFDEIRKIRERFVLNRVAVFSSATVTRSNPVFSMLMGFKPGGANIYLRNVVDTFLESQDIVGDTVNVIRKLGPGGLVFVPIDKGLKFAREIADKLDWLRSEVIASNTSKKVQEFENGSIDVLVGVATHYGLLVRGLDIPWRVRYAIFAGIPRFRFKLGEAMHPLAMLKILTLLSLSLNDPEINRTLRVVRHRLRRISPAALVMLAKSVKEGSIEDQAIIKAYQIVNSYLNDRKIMESLSKFGDVSVSDGYISIPDYLTYIQASGRTSRLYGGRLTTGLSVLLVDDSILFNLLKKKLSFILEDMNWSRLDISTGKVGDTDLQDIIKVIDSERMEIIKRKSLGSISMPLQRIKTVLLVVESPNKAKTISNFFSRPSIREIGDVRVYETVIGDRILMITASGGHVYDLTTKDVGVYGVKVVTNGDIKTVPLYNTIKRCENGHQFTDYENGKSCPICSSQQVRDKRSVMEALRKLVLEADEVLIGTDPDVEGEKIAWDLYLNLRPYNPNIFRAEFHEVTRRAITEALNNPRRLSVSMLSSQLVRRIEDRWIGFKLSSKLKEEFWAEYCMNILKNDSCREGNRNLSAGRVQTPVLGWVIDRYKNYMSTKRKVYIARIGNMSILIPKQKGIRKNSFLDIIIEKIDKKTETVGPFPAYTTDTYLADASAFFSISAPEAMRIAQELFENGLITYHRTDSIRISNTGISIAETFLKDLLGDRYKEVFVPRSWGEGGAHEAIRPTRPINVEQLRALIEQGELEPAKQLTFNHYRLYDMIFRRFLSSQLVPLTVEKEVVKLSAKKGNEELEVEDNPIEYVIKVSLPLGIALSVENLYIPFRNMSDSVTKLIKGELPAKIEVQLTRSFQKSDYSLYTEGELVSEMKKRKIGRPSTYAFIISTLLRRGYVFETMKAKKLLPSKLGQYVYDFLETKYSNFVSEERTRSLLERMDLIEEGKEDYRQVLKQLYTEIQDIR</sequence>
<dbReference type="Gene3D" id="1.10.460.10">
    <property type="entry name" value="Topoisomerase I, domain 2"/>
    <property type="match status" value="1"/>
</dbReference>
<dbReference type="SUPFAM" id="SSF56712">
    <property type="entry name" value="Prokaryotic type I DNA topoisomerase"/>
    <property type="match status" value="1"/>
</dbReference>
<dbReference type="InterPro" id="IPR013826">
    <property type="entry name" value="Topo_IA_cen_sub3"/>
</dbReference>
<comment type="cofactor">
    <cofactor evidence="1">
        <name>Mg(2+)</name>
        <dbReference type="ChEBI" id="CHEBI:18420"/>
    </cofactor>
</comment>
<dbReference type="Pfam" id="PF17915">
    <property type="entry name" value="zf_Rg"/>
    <property type="match status" value="1"/>
</dbReference>
<dbReference type="SMART" id="SM00437">
    <property type="entry name" value="TOP1Ac"/>
    <property type="match status" value="1"/>
</dbReference>
<comment type="cofactor">
    <cofactor evidence="16">
        <name>Zn(2+)</name>
        <dbReference type="ChEBI" id="CHEBI:29105"/>
    </cofactor>
    <text evidence="16">Binds 1 or 2 zinc ions per subunit.</text>
</comment>
<dbReference type="Proteomes" id="UP000509301">
    <property type="component" value="Chromosome"/>
</dbReference>
<keyword evidence="4 16" id="KW-0963">Cytoplasm</keyword>
<evidence type="ECO:0000313" key="22">
    <source>
        <dbReference type="EMBL" id="QKQ99799.1"/>
    </source>
</evidence>
<keyword evidence="5 16" id="KW-0479">Metal-binding</keyword>
<dbReference type="EC" id="5.6.2.-" evidence="16"/>
<evidence type="ECO:0000256" key="2">
    <source>
        <dbReference type="ARBA" id="ARBA00004496"/>
    </source>
</evidence>
<reference evidence="22 23" key="1">
    <citation type="submission" date="2020-02" db="EMBL/GenBank/DDBJ databases">
        <title>Comparative genome analysis reveals the metabolism and evolution of the thermophilic archaeal genus Metallosphaera.</title>
        <authorList>
            <person name="Jiang C."/>
        </authorList>
    </citation>
    <scope>NUCLEOTIDE SEQUENCE [LARGE SCALE GENOMIC DNA]</scope>
    <source>
        <strain evidence="22 23">Ric-A</strain>
    </source>
</reference>
<comment type="miscellaneous">
    <text evidence="16">This enzyme is the only unique feature of hyperthermophilic bacteria/archaea known and seems to be essential for adaptation to life at high temperatures. It may play a role in stabilization of DNA at high temperatures.</text>
</comment>
<organism evidence="22 23">
    <name type="scientific">Metallosphaera tengchongensis</name>
    <dbReference type="NCBI Taxonomy" id="1532350"/>
    <lineage>
        <taxon>Archaea</taxon>
        <taxon>Thermoproteota</taxon>
        <taxon>Thermoprotei</taxon>
        <taxon>Sulfolobales</taxon>
        <taxon>Sulfolobaceae</taxon>
        <taxon>Metallosphaera</taxon>
    </lineage>
</organism>
<keyword evidence="7 16" id="KW-0863">Zinc-finger</keyword>
<dbReference type="Pfam" id="PF01751">
    <property type="entry name" value="Toprim"/>
    <property type="match status" value="1"/>
</dbReference>
<evidence type="ECO:0000259" key="21">
    <source>
        <dbReference type="PROSITE" id="PS52039"/>
    </source>
</evidence>
<dbReference type="InterPro" id="IPR023405">
    <property type="entry name" value="Topo_IA_core_domain"/>
</dbReference>
<dbReference type="PANTHER" id="PTHR43505:SF1">
    <property type="entry name" value="REVERSE GYRASE"/>
    <property type="match status" value="1"/>
</dbReference>
<evidence type="ECO:0000256" key="4">
    <source>
        <dbReference type="ARBA" id="ARBA00022490"/>
    </source>
</evidence>
<feature type="binding site" evidence="16">
    <location>
        <position position="92"/>
    </location>
    <ligand>
        <name>ATP</name>
        <dbReference type="ChEBI" id="CHEBI:30616"/>
    </ligand>
</feature>
<name>A0A6N0NXH1_9CREN</name>
<evidence type="ECO:0000256" key="12">
    <source>
        <dbReference type="ARBA" id="ARBA00023125"/>
    </source>
</evidence>
<dbReference type="PROSITE" id="PS51192">
    <property type="entry name" value="HELICASE_ATP_BIND_1"/>
    <property type="match status" value="1"/>
</dbReference>
<keyword evidence="16 22" id="KW-0378">Hydrolase</keyword>
<dbReference type="CDD" id="cd17924">
    <property type="entry name" value="DDXDc_reverse_gyrase"/>
    <property type="match status" value="1"/>
</dbReference>
<dbReference type="SUPFAM" id="SSF52540">
    <property type="entry name" value="P-loop containing nucleoside triphosphate hydrolases"/>
    <property type="match status" value="2"/>
</dbReference>
<dbReference type="PROSITE" id="PS52039">
    <property type="entry name" value="TOPO_IA_2"/>
    <property type="match status" value="1"/>
</dbReference>
<feature type="domain" description="Topo IA-type catalytic" evidence="21">
    <location>
        <begin position="786"/>
        <end position="1220"/>
    </location>
</feature>
<dbReference type="CDD" id="cd18798">
    <property type="entry name" value="SF2_C_reverse_gyrase"/>
    <property type="match status" value="1"/>
</dbReference>
<dbReference type="GO" id="GO:0005524">
    <property type="term" value="F:ATP binding"/>
    <property type="evidence" value="ECO:0007669"/>
    <property type="project" value="UniProtKB-UniRule"/>
</dbReference>
<evidence type="ECO:0000259" key="19">
    <source>
        <dbReference type="PROSITE" id="PS51192"/>
    </source>
</evidence>
<dbReference type="InterPro" id="IPR005736">
    <property type="entry name" value="Reverse_gyrase"/>
</dbReference>
<dbReference type="InterPro" id="IPR034142">
    <property type="entry name" value="TOPRIM_RevGyr"/>
</dbReference>
<dbReference type="InterPro" id="IPR027417">
    <property type="entry name" value="P-loop_NTPase"/>
</dbReference>
<dbReference type="GeneID" id="55641246"/>
<dbReference type="SMART" id="SM00436">
    <property type="entry name" value="TOP1Bc"/>
    <property type="match status" value="1"/>
</dbReference>
<dbReference type="RefSeq" id="WP_174630122.1">
    <property type="nucleotide sequence ID" value="NZ_CP049074.1"/>
</dbReference>
<dbReference type="GO" id="GO:0160097">
    <property type="term" value="F:reverse gyrase activity"/>
    <property type="evidence" value="ECO:0007669"/>
    <property type="project" value="UniProtKB-UniRule"/>
</dbReference>
<dbReference type="KEGG" id="mten:GWK48_04810"/>
<dbReference type="EMBL" id="CP049074">
    <property type="protein sequence ID" value="QKQ99799.1"/>
    <property type="molecule type" value="Genomic_DNA"/>
</dbReference>
<keyword evidence="11 16" id="KW-0799">Topoisomerase</keyword>
<dbReference type="NCBIfam" id="TIGR01054">
    <property type="entry name" value="rgy"/>
    <property type="match status" value="1"/>
</dbReference>
<dbReference type="InterPro" id="IPR006171">
    <property type="entry name" value="TOPRIM_dom"/>
</dbReference>
<dbReference type="InterPro" id="IPR011545">
    <property type="entry name" value="DEAD/DEAH_box_helicase_dom"/>
</dbReference>
<keyword evidence="13 16" id="KW-0413">Isomerase</keyword>
<dbReference type="InterPro" id="IPR013824">
    <property type="entry name" value="Topo_IA_cen_sub1"/>
</dbReference>
<evidence type="ECO:0000256" key="16">
    <source>
        <dbReference type="HAMAP-Rule" id="MF_01125"/>
    </source>
</evidence>
<dbReference type="PROSITE" id="PS50880">
    <property type="entry name" value="TOPRIM"/>
    <property type="match status" value="1"/>
</dbReference>
<proteinExistence type="inferred from homology"/>
<evidence type="ECO:0000256" key="14">
    <source>
        <dbReference type="ARBA" id="ARBA00043976"/>
    </source>
</evidence>
<keyword evidence="6 16" id="KW-0547">Nucleotide-binding</keyword>
<keyword evidence="8 16" id="KW-0862">Zinc</keyword>
<comment type="subcellular location">
    <subcellularLocation>
        <location evidence="2 16">Cytoplasm</location>
    </subcellularLocation>
</comment>
<dbReference type="InterPro" id="IPR003601">
    <property type="entry name" value="Topo_IA_2"/>
</dbReference>
<dbReference type="Gene3D" id="3.40.50.300">
    <property type="entry name" value="P-loop containing nucleotide triphosphate hydrolases"/>
    <property type="match status" value="3"/>
</dbReference>
<dbReference type="GO" id="GO:0016787">
    <property type="term" value="F:hydrolase activity"/>
    <property type="evidence" value="ECO:0007669"/>
    <property type="project" value="UniProtKB-KW"/>
</dbReference>
<evidence type="ECO:0000256" key="13">
    <source>
        <dbReference type="ARBA" id="ARBA00023235"/>
    </source>
</evidence>